<dbReference type="KEGG" id="mph:MLP_18630"/>
<evidence type="ECO:0000313" key="4">
    <source>
        <dbReference type="Proteomes" id="UP000007947"/>
    </source>
</evidence>
<dbReference type="Gene3D" id="3.40.50.150">
    <property type="entry name" value="Vaccinia Virus protein VP39"/>
    <property type="match status" value="1"/>
</dbReference>
<dbReference type="STRING" id="1032480.MLP_18630"/>
<evidence type="ECO:0000259" key="2">
    <source>
        <dbReference type="Pfam" id="PF13649"/>
    </source>
</evidence>
<sequence>MTATAMYSRLIHRHLAANPVPVSAALAEVERKVPHRAWVVELGCGAESVVARAFAGRADVLGVDRSADRVARARAAAPAAWFTVADLRRLPLAPASVDAVVSFFAMIHVPLAELPATLVGIVNRLRPGGFLSLALGTACSAFGADPPPSGVTCAPAAQVVALLETTGLGDVRGATASWSDADGWLEVVYVDAMRVRE</sequence>
<evidence type="ECO:0000256" key="1">
    <source>
        <dbReference type="ARBA" id="ARBA00022679"/>
    </source>
</evidence>
<keyword evidence="1" id="KW-0808">Transferase</keyword>
<dbReference type="Pfam" id="PF13649">
    <property type="entry name" value="Methyltransf_25"/>
    <property type="match status" value="1"/>
</dbReference>
<dbReference type="RefSeq" id="WP_013862755.1">
    <property type="nucleotide sequence ID" value="NC_015635.1"/>
</dbReference>
<dbReference type="Proteomes" id="UP000007947">
    <property type="component" value="Chromosome"/>
</dbReference>
<evidence type="ECO:0000313" key="3">
    <source>
        <dbReference type="EMBL" id="BAK34877.1"/>
    </source>
</evidence>
<dbReference type="HOGENOM" id="CLU_1382729_0_0_11"/>
<reference evidence="3 4" key="1">
    <citation type="submission" date="2011-05" db="EMBL/GenBank/DDBJ databases">
        <title>Whole genome sequence of Microlunatus phosphovorus NM-1.</title>
        <authorList>
            <person name="Hosoyama A."/>
            <person name="Sasaki K."/>
            <person name="Harada T."/>
            <person name="Igarashi R."/>
            <person name="Kawakoshi A."/>
            <person name="Sasagawa M."/>
            <person name="Fukada J."/>
            <person name="Nakamura S."/>
            <person name="Katano Y."/>
            <person name="Hanada S."/>
            <person name="Kamagata Y."/>
            <person name="Nakamura N."/>
            <person name="Yamazaki S."/>
            <person name="Fujita N."/>
        </authorList>
    </citation>
    <scope>NUCLEOTIDE SEQUENCE [LARGE SCALE GENOMIC DNA]</scope>
    <source>
        <strain evidence="4">ATCC 700054 / DSM 10555 / JCM 9379 / NBRC 101784 / NCIMB 13414 / VKM Ac-1990 / NM-1</strain>
    </source>
</reference>
<dbReference type="AlphaFoldDB" id="F5XT05"/>
<dbReference type="GO" id="GO:0016740">
    <property type="term" value="F:transferase activity"/>
    <property type="evidence" value="ECO:0007669"/>
    <property type="project" value="UniProtKB-KW"/>
</dbReference>
<organism evidence="3 4">
    <name type="scientific">Microlunatus phosphovorus (strain ATCC 700054 / DSM 10555 / JCM 9379 / NBRC 101784 / NCIMB 13414 / VKM Ac-1990 / NM-1)</name>
    <dbReference type="NCBI Taxonomy" id="1032480"/>
    <lineage>
        <taxon>Bacteria</taxon>
        <taxon>Bacillati</taxon>
        <taxon>Actinomycetota</taxon>
        <taxon>Actinomycetes</taxon>
        <taxon>Propionibacteriales</taxon>
        <taxon>Propionibacteriaceae</taxon>
        <taxon>Microlunatus</taxon>
    </lineage>
</organism>
<dbReference type="EMBL" id="AP012204">
    <property type="protein sequence ID" value="BAK34877.1"/>
    <property type="molecule type" value="Genomic_DNA"/>
</dbReference>
<dbReference type="InterPro" id="IPR041698">
    <property type="entry name" value="Methyltransf_25"/>
</dbReference>
<keyword evidence="4" id="KW-1185">Reference proteome</keyword>
<dbReference type="SUPFAM" id="SSF53335">
    <property type="entry name" value="S-adenosyl-L-methionine-dependent methyltransferases"/>
    <property type="match status" value="1"/>
</dbReference>
<dbReference type="PANTHER" id="PTHR43861">
    <property type="entry name" value="TRANS-ACONITATE 2-METHYLTRANSFERASE-RELATED"/>
    <property type="match status" value="1"/>
</dbReference>
<dbReference type="eggNOG" id="COG0500">
    <property type="taxonomic scope" value="Bacteria"/>
</dbReference>
<proteinExistence type="predicted"/>
<accession>F5XT05</accession>
<protein>
    <recommendedName>
        <fullName evidence="2">Methyltransferase domain-containing protein</fullName>
    </recommendedName>
</protein>
<feature type="domain" description="Methyltransferase" evidence="2">
    <location>
        <begin position="39"/>
        <end position="129"/>
    </location>
</feature>
<dbReference type="InterPro" id="IPR029063">
    <property type="entry name" value="SAM-dependent_MTases_sf"/>
</dbReference>
<name>F5XT05_MICPN</name>
<gene>
    <name evidence="3" type="ordered locus">MLP_18630</name>
</gene>